<feature type="compositionally biased region" description="Polar residues" evidence="1">
    <location>
        <begin position="71"/>
        <end position="80"/>
    </location>
</feature>
<evidence type="ECO:0000313" key="3">
    <source>
        <dbReference type="Proteomes" id="UP000824120"/>
    </source>
</evidence>
<protein>
    <submittedName>
        <fullName evidence="2">Uncharacterized protein</fullName>
    </submittedName>
</protein>
<dbReference type="EMBL" id="JACXVP010000001">
    <property type="protein sequence ID" value="KAG5630238.1"/>
    <property type="molecule type" value="Genomic_DNA"/>
</dbReference>
<feature type="compositionally biased region" description="Basic residues" evidence="1">
    <location>
        <begin position="51"/>
        <end position="62"/>
    </location>
</feature>
<gene>
    <name evidence="2" type="ORF">H5410_001955</name>
</gene>
<comment type="caution">
    <text evidence="2">The sequence shown here is derived from an EMBL/GenBank/DDBJ whole genome shotgun (WGS) entry which is preliminary data.</text>
</comment>
<evidence type="ECO:0000256" key="1">
    <source>
        <dbReference type="SAM" id="MobiDB-lite"/>
    </source>
</evidence>
<evidence type="ECO:0000313" key="2">
    <source>
        <dbReference type="EMBL" id="KAG5630238.1"/>
    </source>
</evidence>
<name>A0A9J6B0I4_SOLCO</name>
<keyword evidence="3" id="KW-1185">Reference proteome</keyword>
<reference evidence="2 3" key="1">
    <citation type="submission" date="2020-09" db="EMBL/GenBank/DDBJ databases">
        <title>De no assembly of potato wild relative species, Solanum commersonii.</title>
        <authorList>
            <person name="Cho K."/>
        </authorList>
    </citation>
    <scope>NUCLEOTIDE SEQUENCE [LARGE SCALE GENOMIC DNA]</scope>
    <source>
        <strain evidence="2">LZ3.2</strain>
        <tissue evidence="2">Leaf</tissue>
    </source>
</reference>
<dbReference type="AlphaFoldDB" id="A0A9J6B0I4"/>
<feature type="region of interest" description="Disordered" evidence="1">
    <location>
        <begin position="50"/>
        <end position="88"/>
    </location>
</feature>
<dbReference type="Proteomes" id="UP000824120">
    <property type="component" value="Chromosome 1"/>
</dbReference>
<accession>A0A9J6B0I4</accession>
<sequence length="136" mass="15487">MHVYWYLVSCIDCALRCSTLYPTSGYPRYSKDLVRSIIYEQSEMVVEIQQKKKRQAHHKTVGKRVGEGQSHHSPIRSSSPYRKKSPVGVTRCGGGIEEYIGEISSIRGGSFEISRLKRDLVASKVVVHYQKGELKR</sequence>
<organism evidence="2 3">
    <name type="scientific">Solanum commersonii</name>
    <name type="common">Commerson's wild potato</name>
    <name type="synonym">Commerson's nightshade</name>
    <dbReference type="NCBI Taxonomy" id="4109"/>
    <lineage>
        <taxon>Eukaryota</taxon>
        <taxon>Viridiplantae</taxon>
        <taxon>Streptophyta</taxon>
        <taxon>Embryophyta</taxon>
        <taxon>Tracheophyta</taxon>
        <taxon>Spermatophyta</taxon>
        <taxon>Magnoliopsida</taxon>
        <taxon>eudicotyledons</taxon>
        <taxon>Gunneridae</taxon>
        <taxon>Pentapetalae</taxon>
        <taxon>asterids</taxon>
        <taxon>lamiids</taxon>
        <taxon>Solanales</taxon>
        <taxon>Solanaceae</taxon>
        <taxon>Solanoideae</taxon>
        <taxon>Solaneae</taxon>
        <taxon>Solanum</taxon>
    </lineage>
</organism>
<proteinExistence type="predicted"/>